<keyword evidence="3 7" id="KW-0479">Metal-binding</keyword>
<dbReference type="InterPro" id="IPR036396">
    <property type="entry name" value="Cyt_P450_sf"/>
</dbReference>
<evidence type="ECO:0000313" key="9">
    <source>
        <dbReference type="EMBL" id="APY85874.1"/>
    </source>
</evidence>
<protein>
    <submittedName>
        <fullName evidence="10">Cytochrome P450</fullName>
    </submittedName>
</protein>
<gene>
    <name evidence="9" type="ORF">A7J05_09235</name>
    <name evidence="10" type="ORF">I8755_28350</name>
</gene>
<dbReference type="GO" id="GO:0005506">
    <property type="term" value="F:iron ion binding"/>
    <property type="evidence" value="ECO:0007669"/>
    <property type="project" value="InterPro"/>
</dbReference>
<dbReference type="Pfam" id="PF00067">
    <property type="entry name" value="p450"/>
    <property type="match status" value="1"/>
</dbReference>
<dbReference type="InterPro" id="IPR050196">
    <property type="entry name" value="Cytochrome_P450_Monoox"/>
</dbReference>
<evidence type="ECO:0000256" key="8">
    <source>
        <dbReference type="RuleBase" id="RU000461"/>
    </source>
</evidence>
<dbReference type="EMBL" id="CP065959">
    <property type="protein sequence ID" value="QQC91875.1"/>
    <property type="molecule type" value="Genomic_DNA"/>
</dbReference>
<evidence type="ECO:0000256" key="5">
    <source>
        <dbReference type="ARBA" id="ARBA00023004"/>
    </source>
</evidence>
<keyword evidence="6 8" id="KW-0503">Monooxygenase</keyword>
<accession>A0A1P8TE57</accession>
<dbReference type="Gene3D" id="1.10.630.10">
    <property type="entry name" value="Cytochrome P450"/>
    <property type="match status" value="1"/>
</dbReference>
<evidence type="ECO:0000313" key="10">
    <source>
        <dbReference type="EMBL" id="QQC91875.1"/>
    </source>
</evidence>
<feature type="binding site" description="axial binding residue" evidence="7">
    <location>
        <position position="400"/>
    </location>
    <ligand>
        <name>heme</name>
        <dbReference type="ChEBI" id="CHEBI:30413"/>
    </ligand>
    <ligandPart>
        <name>Fe</name>
        <dbReference type="ChEBI" id="CHEBI:18248"/>
    </ligandPart>
</feature>
<reference evidence="10 12" key="2">
    <citation type="submission" date="2020-12" db="EMBL/GenBank/DDBJ databases">
        <title>Identification and biosynthesis of polyene macrolides produced by Streptomyces alfalfae Men-myco-93-63.</title>
        <authorList>
            <person name="Liu D."/>
            <person name="Li Y."/>
            <person name="Liu L."/>
            <person name="Han X."/>
            <person name="Shen F."/>
        </authorList>
    </citation>
    <scope>NUCLEOTIDE SEQUENCE [LARGE SCALE GENOMIC DNA]</scope>
    <source>
        <strain evidence="10 12">Men-myco-93-63</strain>
    </source>
</reference>
<dbReference type="CDD" id="cd11049">
    <property type="entry name" value="CYP170A1-like"/>
    <property type="match status" value="1"/>
</dbReference>
<dbReference type="KEGG" id="ssia:A7J05_09235"/>
<evidence type="ECO:0000256" key="4">
    <source>
        <dbReference type="ARBA" id="ARBA00023002"/>
    </source>
</evidence>
<dbReference type="NCBIfam" id="NF045812">
    <property type="entry name" value="PentlenOxigase"/>
    <property type="match status" value="1"/>
</dbReference>
<evidence type="ECO:0000256" key="3">
    <source>
        <dbReference type="ARBA" id="ARBA00022723"/>
    </source>
</evidence>
<dbReference type="InterPro" id="IPR054967">
    <property type="entry name" value="PentlenOxigase"/>
</dbReference>
<dbReference type="PANTHER" id="PTHR24291">
    <property type="entry name" value="CYTOCHROME P450 FAMILY 4"/>
    <property type="match status" value="1"/>
</dbReference>
<evidence type="ECO:0000313" key="12">
    <source>
        <dbReference type="Proteomes" id="UP000596130"/>
    </source>
</evidence>
<dbReference type="PROSITE" id="PS00086">
    <property type="entry name" value="CYTOCHROME_P450"/>
    <property type="match status" value="1"/>
</dbReference>
<evidence type="ECO:0000256" key="1">
    <source>
        <dbReference type="ARBA" id="ARBA00010617"/>
    </source>
</evidence>
<dbReference type="OrthoDB" id="4746309at2"/>
<keyword evidence="4 8" id="KW-0560">Oxidoreductase</keyword>
<comment type="cofactor">
    <cofactor evidence="7">
        <name>heme</name>
        <dbReference type="ChEBI" id="CHEBI:30413"/>
    </cofactor>
</comment>
<evidence type="ECO:0000313" key="11">
    <source>
        <dbReference type="Proteomes" id="UP000187191"/>
    </source>
</evidence>
<dbReference type="GO" id="GO:0004497">
    <property type="term" value="F:monooxygenase activity"/>
    <property type="evidence" value="ECO:0007669"/>
    <property type="project" value="UniProtKB-KW"/>
</dbReference>
<dbReference type="RefSeq" id="WP_076684082.1">
    <property type="nucleotide sequence ID" value="NZ_CP015588.1"/>
</dbReference>
<reference evidence="9 11" key="1">
    <citation type="submission" date="2016-05" db="EMBL/GenBank/DDBJ databases">
        <authorList>
            <person name="Gu J."/>
        </authorList>
    </citation>
    <scope>NUCLEOTIDE SEQUENCE [LARGE SCALE GENOMIC DNA]</scope>
    <source>
        <strain evidence="9 11">ACCC40021</strain>
    </source>
</reference>
<keyword evidence="11" id="KW-1185">Reference proteome</keyword>
<dbReference type="InterPro" id="IPR001128">
    <property type="entry name" value="Cyt_P450"/>
</dbReference>
<dbReference type="GO" id="GO:0020037">
    <property type="term" value="F:heme binding"/>
    <property type="evidence" value="ECO:0007669"/>
    <property type="project" value="InterPro"/>
</dbReference>
<dbReference type="InterPro" id="IPR017972">
    <property type="entry name" value="Cyt_P450_CS"/>
</dbReference>
<evidence type="ECO:0000256" key="2">
    <source>
        <dbReference type="ARBA" id="ARBA00022617"/>
    </source>
</evidence>
<evidence type="ECO:0000256" key="6">
    <source>
        <dbReference type="ARBA" id="ARBA00023033"/>
    </source>
</evidence>
<dbReference type="Proteomes" id="UP000596130">
    <property type="component" value="Chromosome"/>
</dbReference>
<keyword evidence="2 7" id="KW-0349">Heme</keyword>
<name>A0A1P8TE57_9ACTN</name>
<proteinExistence type="inferred from homology"/>
<dbReference type="EMBL" id="CP015588">
    <property type="protein sequence ID" value="APY85874.1"/>
    <property type="molecule type" value="Genomic_DNA"/>
</dbReference>
<dbReference type="InterPro" id="IPR002401">
    <property type="entry name" value="Cyt_P450_E_grp-I"/>
</dbReference>
<dbReference type="PANTHER" id="PTHR24291:SF50">
    <property type="entry name" value="BIFUNCTIONAL ALBAFLAVENONE MONOOXYGENASE_TERPENE SYNTHASE"/>
    <property type="match status" value="1"/>
</dbReference>
<dbReference type="PRINTS" id="PR00385">
    <property type="entry name" value="P450"/>
</dbReference>
<sequence>MAQQTAQPEQQTFVAGTAPGAAPLVGHAWQMMRRPLQFMSSLSRHGDLVKIRLGPTEAHVPTHPALLRQVLTSDNEYDKGGIFYDRARDIAGNGLVTCPYADHRRQRRLMQSAFTRPQLKRYASAMHAEIETTAERWSDGAVVDAFPEMYGMALRTVGRTLYSTPVSKELADSVERAFDAVLKGLFRQMFLPAAVRRMPSPGNRRYRANLDYLHRTTQTLIDDYRRDGADHDDLLSALLDSRDEDGGRLGDKEIHDQVITVMAAGTETVAATLTWIFYLLSKYPRIEKALYAEIDEVLGGRAPEFDDVARLQLTDRIITETLRLYPPAWLFTRLTATDLDVAGLRLPAGSTVVFSPAAVALDAGSFPHERRFDPDRWLPDRVTPQARQSFMAFGTGARKCIGDLYARTEATLALATILSTWRVTCEPGVDVRPVPLATVYQPRRLRLRLTARTPGA</sequence>
<dbReference type="PRINTS" id="PR00463">
    <property type="entry name" value="EP450I"/>
</dbReference>
<dbReference type="AlphaFoldDB" id="A0A1P8TE57"/>
<keyword evidence="5 7" id="KW-0408">Iron</keyword>
<evidence type="ECO:0000256" key="7">
    <source>
        <dbReference type="PIRSR" id="PIRSR602401-1"/>
    </source>
</evidence>
<comment type="similarity">
    <text evidence="1 8">Belongs to the cytochrome P450 family.</text>
</comment>
<dbReference type="SUPFAM" id="SSF48264">
    <property type="entry name" value="Cytochrome P450"/>
    <property type="match status" value="1"/>
</dbReference>
<dbReference type="GO" id="GO:0016705">
    <property type="term" value="F:oxidoreductase activity, acting on paired donors, with incorporation or reduction of molecular oxygen"/>
    <property type="evidence" value="ECO:0007669"/>
    <property type="project" value="InterPro"/>
</dbReference>
<dbReference type="Proteomes" id="UP000187191">
    <property type="component" value="Chromosome"/>
</dbReference>
<organism evidence="10 12">
    <name type="scientific">Streptomyces alfalfae</name>
    <dbReference type="NCBI Taxonomy" id="1642299"/>
    <lineage>
        <taxon>Bacteria</taxon>
        <taxon>Bacillati</taxon>
        <taxon>Actinomycetota</taxon>
        <taxon>Actinomycetes</taxon>
        <taxon>Kitasatosporales</taxon>
        <taxon>Streptomycetaceae</taxon>
        <taxon>Streptomyces</taxon>
    </lineage>
</organism>